<dbReference type="OrthoDB" id="10566539at2759"/>
<dbReference type="Proteomes" id="UP000235786">
    <property type="component" value="Unassembled WGS sequence"/>
</dbReference>
<dbReference type="AlphaFoldDB" id="A0A2J6QX07"/>
<evidence type="ECO:0000313" key="1">
    <source>
        <dbReference type="EMBL" id="PMD30779.1"/>
    </source>
</evidence>
<accession>A0A2J6QX07</accession>
<sequence length="297" mass="34343">MIECFWAGPGSREEFVYTMAGIYNGKDLHLSDHCHIHRSIQSFLSLPKSLTCRIVITGTVEHSVVWTQSWHGFPWKQFRCIYSHRLHRIVPMASHFLAFMLLSDHPQQCRTTSGCSVHAESYPSSQQNPWNRKFKVYQNLDKDSLQAFTQTPPQHSPQQSSHIQYPHLSKEFKSLSFGHPSGNRHLPKPPSHVVRNQPTGLGILNQISSFYEHSPGYTPHVSIMAFHTDFLHHTLMRLLTLQWTSHPCCLLSQGISPLEVTSLTELSCMYKILHLFLSPFSHWRKSYRWMLDVELTV</sequence>
<dbReference type="EMBL" id="KZ613965">
    <property type="protein sequence ID" value="PMD30779.1"/>
    <property type="molecule type" value="Genomic_DNA"/>
</dbReference>
<protein>
    <submittedName>
        <fullName evidence="1">Uncharacterized protein</fullName>
    </submittedName>
</protein>
<keyword evidence="2" id="KW-1185">Reference proteome</keyword>
<proteinExistence type="predicted"/>
<reference evidence="1 2" key="1">
    <citation type="submission" date="2016-04" db="EMBL/GenBank/DDBJ databases">
        <title>A degradative enzymes factory behind the ericoid mycorrhizal symbiosis.</title>
        <authorList>
            <consortium name="DOE Joint Genome Institute"/>
            <person name="Martino E."/>
            <person name="Morin E."/>
            <person name="Grelet G."/>
            <person name="Kuo A."/>
            <person name="Kohler A."/>
            <person name="Daghino S."/>
            <person name="Barry K."/>
            <person name="Choi C."/>
            <person name="Cichocki N."/>
            <person name="Clum A."/>
            <person name="Copeland A."/>
            <person name="Hainaut M."/>
            <person name="Haridas S."/>
            <person name="Labutti K."/>
            <person name="Lindquist E."/>
            <person name="Lipzen A."/>
            <person name="Khouja H.-R."/>
            <person name="Murat C."/>
            <person name="Ohm R."/>
            <person name="Olson A."/>
            <person name="Spatafora J."/>
            <person name="Veneault-Fourrey C."/>
            <person name="Henrissat B."/>
            <person name="Grigoriev I."/>
            <person name="Martin F."/>
            <person name="Perotto S."/>
        </authorList>
    </citation>
    <scope>NUCLEOTIDE SEQUENCE [LARGE SCALE GENOMIC DNA]</scope>
    <source>
        <strain evidence="1 2">F</strain>
    </source>
</reference>
<organism evidence="1 2">
    <name type="scientific">Hyaloscypha variabilis (strain UAMH 11265 / GT02V1 / F)</name>
    <name type="common">Meliniomyces variabilis</name>
    <dbReference type="NCBI Taxonomy" id="1149755"/>
    <lineage>
        <taxon>Eukaryota</taxon>
        <taxon>Fungi</taxon>
        <taxon>Dikarya</taxon>
        <taxon>Ascomycota</taxon>
        <taxon>Pezizomycotina</taxon>
        <taxon>Leotiomycetes</taxon>
        <taxon>Helotiales</taxon>
        <taxon>Hyaloscyphaceae</taxon>
        <taxon>Hyaloscypha</taxon>
        <taxon>Hyaloscypha variabilis</taxon>
    </lineage>
</organism>
<gene>
    <name evidence="1" type="ORF">L207DRAFT_200072</name>
</gene>
<name>A0A2J6QX07_HYAVF</name>
<evidence type="ECO:0000313" key="2">
    <source>
        <dbReference type="Proteomes" id="UP000235786"/>
    </source>
</evidence>